<dbReference type="InterPro" id="IPR029044">
    <property type="entry name" value="Nucleotide-diphossugar_trans"/>
</dbReference>
<evidence type="ECO:0000313" key="12">
    <source>
        <dbReference type="EMBL" id="ODG93023.1"/>
    </source>
</evidence>
<dbReference type="PANTHER" id="PTHR43584:SF8">
    <property type="entry name" value="N-ACETYLMURAMATE ALPHA-1-PHOSPHATE URIDYLYLTRANSFERASE"/>
    <property type="match status" value="1"/>
</dbReference>
<dbReference type="InterPro" id="IPR001451">
    <property type="entry name" value="Hexapep"/>
</dbReference>
<dbReference type="PANTHER" id="PTHR43584">
    <property type="entry name" value="NUCLEOTIDYL TRANSFERASE"/>
    <property type="match status" value="1"/>
</dbReference>
<evidence type="ECO:0000256" key="1">
    <source>
        <dbReference type="ARBA" id="ARBA00005166"/>
    </source>
</evidence>
<evidence type="ECO:0000313" key="13">
    <source>
        <dbReference type="Proteomes" id="UP000094580"/>
    </source>
</evidence>
<comment type="caution">
    <text evidence="12">The sequence shown here is derived from an EMBL/GenBank/DDBJ whole genome shotgun (WGS) entry which is preliminary data.</text>
</comment>
<dbReference type="Gene3D" id="3.90.550.10">
    <property type="entry name" value="Spore Coat Polysaccharide Biosynthesis Protein SpsA, Chain A"/>
    <property type="match status" value="1"/>
</dbReference>
<protein>
    <submittedName>
        <fullName evidence="12">Nucleotidyl transferase</fullName>
    </submittedName>
</protein>
<evidence type="ECO:0000256" key="6">
    <source>
        <dbReference type="ARBA" id="ARBA00022695"/>
    </source>
</evidence>
<dbReference type="Proteomes" id="UP000094580">
    <property type="component" value="Unassembled WGS sequence"/>
</dbReference>
<feature type="domain" description="Nucleotidyl transferase" evidence="11">
    <location>
        <begin position="7"/>
        <end position="123"/>
    </location>
</feature>
<keyword evidence="13" id="KW-1185">Reference proteome</keyword>
<keyword evidence="7" id="KW-0511">Multifunctional enzyme</keyword>
<dbReference type="InterPro" id="IPR011004">
    <property type="entry name" value="Trimer_LpxA-like_sf"/>
</dbReference>
<comment type="pathway">
    <text evidence="2">Nucleotide-sugar biosynthesis; UDP-N-acetyl-alpha-D-glucosamine biosynthesis; UDP-N-acetyl-alpha-D-glucosamine from N-acetyl-alpha-D-glucosamine 1-phosphate: step 1/1.</text>
</comment>
<proteinExistence type="inferred from homology"/>
<gene>
    <name evidence="12" type="ORF">BED47_16025</name>
</gene>
<evidence type="ECO:0000256" key="4">
    <source>
        <dbReference type="ARBA" id="ARBA00007947"/>
    </source>
</evidence>
<keyword evidence="6" id="KW-0548">Nucleotidyltransferase</keyword>
<evidence type="ECO:0000256" key="8">
    <source>
        <dbReference type="ARBA" id="ARBA00023315"/>
    </source>
</evidence>
<evidence type="ECO:0000256" key="7">
    <source>
        <dbReference type="ARBA" id="ARBA00023268"/>
    </source>
</evidence>
<evidence type="ECO:0000256" key="5">
    <source>
        <dbReference type="ARBA" id="ARBA00022679"/>
    </source>
</evidence>
<evidence type="ECO:0000256" key="2">
    <source>
        <dbReference type="ARBA" id="ARBA00005208"/>
    </source>
</evidence>
<dbReference type="GO" id="GO:0016740">
    <property type="term" value="F:transferase activity"/>
    <property type="evidence" value="ECO:0007669"/>
    <property type="project" value="UniProtKB-KW"/>
</dbReference>
<evidence type="ECO:0000256" key="9">
    <source>
        <dbReference type="ARBA" id="ARBA00048247"/>
    </source>
</evidence>
<organism evidence="12 13">
    <name type="scientific">Gottfriedia luciferensis</name>
    <dbReference type="NCBI Taxonomy" id="178774"/>
    <lineage>
        <taxon>Bacteria</taxon>
        <taxon>Bacillati</taxon>
        <taxon>Bacillota</taxon>
        <taxon>Bacilli</taxon>
        <taxon>Bacillales</taxon>
        <taxon>Bacillaceae</taxon>
        <taxon>Gottfriedia</taxon>
    </lineage>
</organism>
<dbReference type="InterPro" id="IPR050065">
    <property type="entry name" value="GlmU-like"/>
</dbReference>
<dbReference type="InterPro" id="IPR005835">
    <property type="entry name" value="NTP_transferase_dom"/>
</dbReference>
<dbReference type="EMBL" id="MDKC01000003">
    <property type="protein sequence ID" value="ODG93023.1"/>
    <property type="molecule type" value="Genomic_DNA"/>
</dbReference>
<keyword evidence="5 12" id="KW-0808">Transferase</keyword>
<dbReference type="SUPFAM" id="SSF53448">
    <property type="entry name" value="Nucleotide-diphospho-sugar transferases"/>
    <property type="match status" value="1"/>
</dbReference>
<reference evidence="12 13" key="1">
    <citation type="submission" date="2016-07" db="EMBL/GenBank/DDBJ databases">
        <authorList>
            <person name="Townsley L."/>
            <person name="Shank E.A."/>
        </authorList>
    </citation>
    <scope>NUCLEOTIDE SEQUENCE [LARGE SCALE GENOMIC DNA]</scope>
    <source>
        <strain evidence="12 13">CH01</strain>
    </source>
</reference>
<keyword evidence="8" id="KW-0012">Acyltransferase</keyword>
<comment type="pathway">
    <text evidence="1">Nucleotide-sugar biosynthesis; UDP-N-acetyl-alpha-D-glucosamine biosynthesis; N-acetyl-alpha-D-glucosamine 1-phosphate from alpha-D-glucosamine 6-phosphate (route II): step 2/2.</text>
</comment>
<accession>A0ABX2ZTD3</accession>
<dbReference type="Gene3D" id="2.160.10.10">
    <property type="entry name" value="Hexapeptide repeat proteins"/>
    <property type="match status" value="1"/>
</dbReference>
<evidence type="ECO:0000256" key="3">
    <source>
        <dbReference type="ARBA" id="ARBA00007707"/>
    </source>
</evidence>
<comment type="catalytic activity">
    <reaction evidence="9">
        <text>alpha-D-glucosamine 1-phosphate + acetyl-CoA = N-acetyl-alpha-D-glucosamine 1-phosphate + CoA + H(+)</text>
        <dbReference type="Rhea" id="RHEA:13725"/>
        <dbReference type="ChEBI" id="CHEBI:15378"/>
        <dbReference type="ChEBI" id="CHEBI:57287"/>
        <dbReference type="ChEBI" id="CHEBI:57288"/>
        <dbReference type="ChEBI" id="CHEBI:57776"/>
        <dbReference type="ChEBI" id="CHEBI:58516"/>
        <dbReference type="EC" id="2.3.1.157"/>
    </reaction>
</comment>
<comment type="similarity">
    <text evidence="3">In the C-terminal section; belongs to the transferase hexapeptide repeat family.</text>
</comment>
<name>A0ABX2ZTD3_9BACI</name>
<dbReference type="Pfam" id="PF00483">
    <property type="entry name" value="NTP_transferase"/>
    <property type="match status" value="1"/>
</dbReference>
<dbReference type="SUPFAM" id="SSF51161">
    <property type="entry name" value="Trimeric LpxA-like enzymes"/>
    <property type="match status" value="1"/>
</dbReference>
<dbReference type="Pfam" id="PF00132">
    <property type="entry name" value="Hexapep"/>
    <property type="match status" value="1"/>
</dbReference>
<comment type="similarity">
    <text evidence="4">In the N-terminal section; belongs to the N-acetylglucosamine-1-phosphate uridyltransferase family.</text>
</comment>
<comment type="catalytic activity">
    <reaction evidence="10">
        <text>N-acetyl-alpha-D-glucosamine 1-phosphate + UTP + H(+) = UDP-N-acetyl-alpha-D-glucosamine + diphosphate</text>
        <dbReference type="Rhea" id="RHEA:13509"/>
        <dbReference type="ChEBI" id="CHEBI:15378"/>
        <dbReference type="ChEBI" id="CHEBI:33019"/>
        <dbReference type="ChEBI" id="CHEBI:46398"/>
        <dbReference type="ChEBI" id="CHEBI:57705"/>
        <dbReference type="ChEBI" id="CHEBI:57776"/>
        <dbReference type="EC" id="2.7.7.23"/>
    </reaction>
</comment>
<evidence type="ECO:0000259" key="11">
    <source>
        <dbReference type="Pfam" id="PF00483"/>
    </source>
</evidence>
<sequence>MRMVKSAVILAAGKGSKLNPFNAVRSKTAIKIAGKPLIRFNIESIVAMGIEEIVVVVNEEHQREIENLLFDMDNVKFVVDQSNLGSAESLVMGVEKLSSTKEFLVLYGDTIVEQKDLEQLANSNKPTVLLKKLEESSRNWIGASIKDGFVQSIGAHYRGDSITHQFAGFLFDESLLDDARRTPDYFPNVKVGVGVPKERYVEAALLKSLEKTKLQAIECNGYFFDIDKPWHMLEANEYMVHHFCNAIKENELAEGATISKNATIHGHVKLGKNSSIGDRVVIHGNLIVGDNTIIDNGAIFNGNAVIGDHTAIRNYCMIYDGVAIGSHCIFDHCAEFLGGMVMDKVYLYHYGEFYGAIGSHTDIGAATVCGTLRFDDGETEHSVNGRKEIPLHFSNAAYLGDYCRTGVNTIIMPGCKIGAYSVLGAGAIIDKDIEQNSLVFVKQDLVIKKWSEKKYGW</sequence>
<evidence type="ECO:0000256" key="10">
    <source>
        <dbReference type="ARBA" id="ARBA00048493"/>
    </source>
</evidence>